<comment type="subunit">
    <text evidence="8">Component of the Sec protein translocase complex. Heterotrimer consisting of SecY (alpha), SecG (beta) and SecE (gamma) subunits. The heterotrimers can form oligomers, although 1 heterotrimer is thought to be able to translocate proteins. Interacts with the ribosome. May interact with SecDF, and other proteins may be involved.</text>
</comment>
<comment type="caution">
    <text evidence="9">The sequence shown here is derived from an EMBL/GenBank/DDBJ whole genome shotgun (WGS) entry which is preliminary data.</text>
</comment>
<dbReference type="EMBL" id="JAPTGB010000007">
    <property type="protein sequence ID" value="MCZ0860489.1"/>
    <property type="molecule type" value="Genomic_DNA"/>
</dbReference>
<dbReference type="NCBIfam" id="TIGR00327">
    <property type="entry name" value="secE_euk_arch"/>
    <property type="match status" value="1"/>
</dbReference>
<dbReference type="InterPro" id="IPR001901">
    <property type="entry name" value="Translocase_SecE/Sec61-g"/>
</dbReference>
<dbReference type="SUPFAM" id="SSF103456">
    <property type="entry name" value="Preprotein translocase SecE subunit"/>
    <property type="match status" value="1"/>
</dbReference>
<evidence type="ECO:0000256" key="4">
    <source>
        <dbReference type="ARBA" id="ARBA00022989"/>
    </source>
</evidence>
<name>A0ABT4IFI7_9EURY</name>
<dbReference type="HAMAP" id="MF_00422">
    <property type="entry name" value="SecE"/>
    <property type="match status" value="1"/>
</dbReference>
<dbReference type="Pfam" id="PF00584">
    <property type="entry name" value="SecE"/>
    <property type="match status" value="1"/>
</dbReference>
<proteinExistence type="inferred from homology"/>
<evidence type="ECO:0000256" key="6">
    <source>
        <dbReference type="ARBA" id="ARBA00023136"/>
    </source>
</evidence>
<reference evidence="9" key="1">
    <citation type="submission" date="2022-12" db="EMBL/GenBank/DDBJ databases">
        <title>Isolation and characterisation of novel Methanocorpusculum spp. from native Australian herbivores indicates the genus is ancestrally host-associated.</title>
        <authorList>
            <person name="Volmer J.G."/>
            <person name="Soo R.M."/>
            <person name="Evans P.N."/>
            <person name="Hoedt E.C."/>
            <person name="Astorga Alsina A.L."/>
            <person name="Woodcroft B.J."/>
            <person name="Tyson G.W."/>
            <person name="Hugenholtz P."/>
            <person name="Morrison M."/>
        </authorList>
    </citation>
    <scope>NUCLEOTIDE SEQUENCE</scope>
    <source>
        <strain evidence="9">MG</strain>
    </source>
</reference>
<keyword evidence="3 8" id="KW-0653">Protein transport</keyword>
<evidence type="ECO:0000313" key="10">
    <source>
        <dbReference type="Proteomes" id="UP001141422"/>
    </source>
</evidence>
<comment type="subcellular location">
    <subcellularLocation>
        <location evidence="8">Cell membrane</location>
        <topology evidence="8">Single-pass membrane protein</topology>
    </subcellularLocation>
    <subcellularLocation>
        <location evidence="7">Endomembrane system</location>
        <topology evidence="7">Single-pass membrane protein</topology>
    </subcellularLocation>
</comment>
<evidence type="ECO:0000313" key="9">
    <source>
        <dbReference type="EMBL" id="MCZ0860489.1"/>
    </source>
</evidence>
<organism evidence="9 10">
    <name type="scientific">Methanocorpusculum petauri</name>
    <dbReference type="NCBI Taxonomy" id="3002863"/>
    <lineage>
        <taxon>Archaea</taxon>
        <taxon>Methanobacteriati</taxon>
        <taxon>Methanobacteriota</taxon>
        <taxon>Stenosarchaea group</taxon>
        <taxon>Methanomicrobia</taxon>
        <taxon>Methanomicrobiales</taxon>
        <taxon>Methanocorpusculaceae</taxon>
        <taxon>Methanocorpusculum</taxon>
    </lineage>
</organism>
<dbReference type="Gene3D" id="1.20.5.820">
    <property type="entry name" value="Preprotein translocase SecE subunit"/>
    <property type="match status" value="1"/>
</dbReference>
<keyword evidence="1 8" id="KW-0813">Transport</keyword>
<keyword evidence="2 8" id="KW-0812">Transmembrane</keyword>
<keyword evidence="8" id="KW-1003">Cell membrane</keyword>
<accession>A0ABT4IFI7</accession>
<evidence type="ECO:0000256" key="2">
    <source>
        <dbReference type="ARBA" id="ARBA00022692"/>
    </source>
</evidence>
<keyword evidence="6 8" id="KW-0472">Membrane</keyword>
<evidence type="ECO:0000256" key="8">
    <source>
        <dbReference type="HAMAP-Rule" id="MF_00422"/>
    </source>
</evidence>
<dbReference type="Proteomes" id="UP001141422">
    <property type="component" value="Unassembled WGS sequence"/>
</dbReference>
<dbReference type="InterPro" id="IPR023391">
    <property type="entry name" value="Prot_translocase_SecE_dom_sf"/>
</dbReference>
<comment type="similarity">
    <text evidence="8">Belongs to the SecE/SEC61-gamma family.</text>
</comment>
<sequence length="61" mass="6993">MPEVSKQSISEFFRKYLRVLKLARRPTKDEFFKISAVAAAGIAVIGVFGFIIYLVFHYLLP</sequence>
<gene>
    <name evidence="8" type="primary">secE</name>
    <name evidence="9" type="ORF">O0S10_04490</name>
</gene>
<evidence type="ECO:0000256" key="7">
    <source>
        <dbReference type="ARBA" id="ARBA00037847"/>
    </source>
</evidence>
<keyword evidence="5 8" id="KW-0811">Translocation</keyword>
<evidence type="ECO:0000256" key="5">
    <source>
        <dbReference type="ARBA" id="ARBA00023010"/>
    </source>
</evidence>
<feature type="transmembrane region" description="Helical" evidence="8">
    <location>
        <begin position="31"/>
        <end position="56"/>
    </location>
</feature>
<dbReference type="InterPro" id="IPR008158">
    <property type="entry name" value="Translocase_Sec61-g"/>
</dbReference>
<evidence type="ECO:0000256" key="3">
    <source>
        <dbReference type="ARBA" id="ARBA00022927"/>
    </source>
</evidence>
<keyword evidence="4 8" id="KW-1133">Transmembrane helix</keyword>
<keyword evidence="10" id="KW-1185">Reference proteome</keyword>
<protein>
    <recommendedName>
        <fullName evidence="8">Protein translocase subunit SecE</fullName>
    </recommendedName>
    <alternativeName>
        <fullName evidence="8">Protein transport protein Sec61 gamma subunit homolog</fullName>
    </alternativeName>
</protein>
<comment type="function">
    <text evidence="8">Essential subunit of the Sec protein translocation channel SecYEG. Clamps together the 2 halves of SecY. May contact the channel plug during translocation.</text>
</comment>
<evidence type="ECO:0000256" key="1">
    <source>
        <dbReference type="ARBA" id="ARBA00022448"/>
    </source>
</evidence>
<dbReference type="RefSeq" id="WP_268924715.1">
    <property type="nucleotide sequence ID" value="NZ_JAPTGB010000007.1"/>
</dbReference>